<reference evidence="1" key="1">
    <citation type="submission" date="2018-05" db="EMBL/GenBank/DDBJ databases">
        <authorList>
            <person name="Lanie J.A."/>
            <person name="Ng W.-L."/>
            <person name="Kazmierczak K.M."/>
            <person name="Andrzejewski T.M."/>
            <person name="Davidsen T.M."/>
            <person name="Wayne K.J."/>
            <person name="Tettelin H."/>
            <person name="Glass J.I."/>
            <person name="Rusch D."/>
            <person name="Podicherti R."/>
            <person name="Tsui H.-C.T."/>
            <person name="Winkler M.E."/>
        </authorList>
    </citation>
    <scope>NUCLEOTIDE SEQUENCE</scope>
</reference>
<gene>
    <name evidence="1" type="ORF">METZ01_LOCUS244239</name>
</gene>
<organism evidence="1">
    <name type="scientific">marine metagenome</name>
    <dbReference type="NCBI Taxonomy" id="408172"/>
    <lineage>
        <taxon>unclassified sequences</taxon>
        <taxon>metagenomes</taxon>
        <taxon>ecological metagenomes</taxon>
    </lineage>
</organism>
<proteinExistence type="predicted"/>
<sequence>LFHLRADNYKTYTVNYHEGDLVNMLEEKELL</sequence>
<protein>
    <submittedName>
        <fullName evidence="1">Uncharacterized protein</fullName>
    </submittedName>
</protein>
<evidence type="ECO:0000313" key="1">
    <source>
        <dbReference type="EMBL" id="SVB91385.1"/>
    </source>
</evidence>
<dbReference type="EMBL" id="UINC01063596">
    <property type="protein sequence ID" value="SVB91385.1"/>
    <property type="molecule type" value="Genomic_DNA"/>
</dbReference>
<accession>A0A382HWA4</accession>
<feature type="non-terminal residue" evidence="1">
    <location>
        <position position="1"/>
    </location>
</feature>
<dbReference type="AlphaFoldDB" id="A0A382HWA4"/>
<name>A0A382HWA4_9ZZZZ</name>